<name>A0A8S1QKA9_9CILI</name>
<protein>
    <submittedName>
        <fullName evidence="1">Uncharacterized protein</fullName>
    </submittedName>
</protein>
<gene>
    <name evidence="1" type="ORF">PSON_ATCC_30995.1.T1090152</name>
</gene>
<proteinExistence type="predicted"/>
<accession>A0A8S1QKA9</accession>
<organism evidence="1 2">
    <name type="scientific">Paramecium sonneborni</name>
    <dbReference type="NCBI Taxonomy" id="65129"/>
    <lineage>
        <taxon>Eukaryota</taxon>
        <taxon>Sar</taxon>
        <taxon>Alveolata</taxon>
        <taxon>Ciliophora</taxon>
        <taxon>Intramacronucleata</taxon>
        <taxon>Oligohymenophorea</taxon>
        <taxon>Peniculida</taxon>
        <taxon>Parameciidae</taxon>
        <taxon>Paramecium</taxon>
    </lineage>
</organism>
<dbReference type="OrthoDB" id="288106at2759"/>
<dbReference type="Proteomes" id="UP000692954">
    <property type="component" value="Unassembled WGS sequence"/>
</dbReference>
<dbReference type="AlphaFoldDB" id="A0A8S1QKA9"/>
<sequence>MGNNCCSVTNPVSQGQEEIICLKQQGSLRKSMEGSLQMANFSELIQEHCQQYTYQDGDIILSSRPASPRQQHVITYLEPKIVSEEEIKFQKDGLKGILSARTNDQNPDSSFSFINFKEKHQKKVQFKE</sequence>
<reference evidence="1" key="1">
    <citation type="submission" date="2021-01" db="EMBL/GenBank/DDBJ databases">
        <authorList>
            <consortium name="Genoscope - CEA"/>
            <person name="William W."/>
        </authorList>
    </citation>
    <scope>NUCLEOTIDE SEQUENCE</scope>
</reference>
<keyword evidence="2" id="KW-1185">Reference proteome</keyword>
<evidence type="ECO:0000313" key="2">
    <source>
        <dbReference type="Proteomes" id="UP000692954"/>
    </source>
</evidence>
<comment type="caution">
    <text evidence="1">The sequence shown here is derived from an EMBL/GenBank/DDBJ whole genome shotgun (WGS) entry which is preliminary data.</text>
</comment>
<evidence type="ECO:0000313" key="1">
    <source>
        <dbReference type="EMBL" id="CAD8115876.1"/>
    </source>
</evidence>
<dbReference type="EMBL" id="CAJJDN010000109">
    <property type="protein sequence ID" value="CAD8115876.1"/>
    <property type="molecule type" value="Genomic_DNA"/>
</dbReference>